<keyword evidence="4" id="KW-1185">Reference proteome</keyword>
<dbReference type="PANTHER" id="PTHR23244:SF493">
    <property type="entry name" value="GALACTOSE OXIDASE, CENTRAL DOMAIN FAMILY PROTEIN"/>
    <property type="match status" value="1"/>
</dbReference>
<gene>
    <name evidence="3" type="ORF">DFH94DRAFT_814050</name>
</gene>
<name>A0A9P5N2F9_9AGAM</name>
<feature type="compositionally biased region" description="Acidic residues" evidence="1">
    <location>
        <begin position="914"/>
        <end position="923"/>
    </location>
</feature>
<feature type="region of interest" description="Disordered" evidence="1">
    <location>
        <begin position="612"/>
        <end position="660"/>
    </location>
</feature>
<comment type="caution">
    <text evidence="3">The sequence shown here is derived from an EMBL/GenBank/DDBJ whole genome shotgun (WGS) entry which is preliminary data.</text>
</comment>
<dbReference type="InterPro" id="IPR015915">
    <property type="entry name" value="Kelch-typ_b-propeller"/>
</dbReference>
<evidence type="ECO:0000313" key="4">
    <source>
        <dbReference type="Proteomes" id="UP000759537"/>
    </source>
</evidence>
<dbReference type="EMBL" id="WHVB01000003">
    <property type="protein sequence ID" value="KAF8484707.1"/>
    <property type="molecule type" value="Genomic_DNA"/>
</dbReference>
<dbReference type="SUPFAM" id="SSF117281">
    <property type="entry name" value="Kelch motif"/>
    <property type="match status" value="1"/>
</dbReference>
<proteinExistence type="predicted"/>
<keyword evidence="2" id="KW-1133">Transmembrane helix</keyword>
<feature type="compositionally biased region" description="Basic and acidic residues" evidence="1">
    <location>
        <begin position="924"/>
        <end position="936"/>
    </location>
</feature>
<keyword evidence="2" id="KW-0472">Membrane</keyword>
<keyword evidence="2" id="KW-0812">Transmembrane</keyword>
<dbReference type="AlphaFoldDB" id="A0A9P5N2F9"/>
<dbReference type="Proteomes" id="UP000759537">
    <property type="component" value="Unassembled WGS sequence"/>
</dbReference>
<evidence type="ECO:0000256" key="2">
    <source>
        <dbReference type="SAM" id="Phobius"/>
    </source>
</evidence>
<feature type="non-terminal residue" evidence="3">
    <location>
        <position position="1"/>
    </location>
</feature>
<feature type="transmembrane region" description="Helical" evidence="2">
    <location>
        <begin position="524"/>
        <end position="545"/>
    </location>
</feature>
<dbReference type="Pfam" id="PF24681">
    <property type="entry name" value="Kelch_KLHDC2_KLHL20_DRC7"/>
    <property type="match status" value="1"/>
</dbReference>
<feature type="compositionally biased region" description="Low complexity" evidence="1">
    <location>
        <begin position="650"/>
        <end position="659"/>
    </location>
</feature>
<feature type="compositionally biased region" description="Low complexity" evidence="1">
    <location>
        <begin position="675"/>
        <end position="685"/>
    </location>
</feature>
<feature type="transmembrane region" description="Helical" evidence="2">
    <location>
        <begin position="784"/>
        <end position="803"/>
    </location>
</feature>
<sequence>LQSGRAQSISTSTPVPPLQWINLTALLQGPSAPPLKDASIGYDNTSRTLIIFGGESQGGLPQQQTYLLNLDTLVWSSPNPQGGTSLAPPPPRSAAIGGGDFAASYRSGHVIIGGMGTNGLPLSDVWEFDYNNQFWAQVNTSSSPVTPPSLQGAAGGIDTNIQFNLSGVLGPTNSFYLMGGVTSSGSQLSPVPLSDIWQLDISGTLSSNLVTSLVGVWSKKSAGNNTAVSGEGGTIVKQQLVAFSGCIGTPNPNISCAAPYSYVTDAGTGLSVSPAVCAVPRIGAAVVANKNTFSSSFNSQVFVLLGLFNSSLWDDGGNLKNGEVDVLDINGGSWARILPSGDPGSTGAVTFPQLRSGAASISFPSGLVGSSRGLYSDTIIFGGQDSSGQYLSDMWVLRAYGGSVTQSGQQWSGFGQGNLQTGVNANGAGVGIQYISTCAKAIGSQKSTPTGSAHGSPTNPTSSSSTSFPFAGQFYPYDTSFVHKSLAPISLALLLPAVIFYRLSLPPTSGPPLQLSFGLRYASVLILIIAYGAGLAGLVSSFTSISSSGTGSRSLSRRAVSSNAVLKTAHGQAGLALFVALYGLIPALFVASVLRWRMFASSREIVGKIRAERSRADSSDTAEKLNSLRTAADTSQQGVVRAPPPPSSPEPTLTHSTPSRRQFGLWFRSKDVKSSSETPSESESPVQRTFEVVNRPNRTRHPSAGGTPTFYDHAHRSSTMPRNLSELSWLERRRSGDLDYALMQINNRARASTPATTTHLSAQALAVPPSAKLQRPLIPAKEEIVLRILMHTLILGLCILSLVELWKRAPLGLFLAFLIWTVAFYAILLILSWNGRPRYSTLTVLLTNIRGTAQSTLAPTGTPNASRPISMAGTDQFPFPPEPRSPYLHQPLFHPAAEDDLHSSSYAGLRSEPEEVESDEDEETRQRRIEDEMARRDVSIVTVPKRKLWVANPS</sequence>
<reference evidence="3" key="1">
    <citation type="submission" date="2019-10" db="EMBL/GenBank/DDBJ databases">
        <authorList>
            <consortium name="DOE Joint Genome Institute"/>
            <person name="Kuo A."/>
            <person name="Miyauchi S."/>
            <person name="Kiss E."/>
            <person name="Drula E."/>
            <person name="Kohler A."/>
            <person name="Sanchez-Garcia M."/>
            <person name="Andreopoulos B."/>
            <person name="Barry K.W."/>
            <person name="Bonito G."/>
            <person name="Buee M."/>
            <person name="Carver A."/>
            <person name="Chen C."/>
            <person name="Cichocki N."/>
            <person name="Clum A."/>
            <person name="Culley D."/>
            <person name="Crous P.W."/>
            <person name="Fauchery L."/>
            <person name="Girlanda M."/>
            <person name="Hayes R."/>
            <person name="Keri Z."/>
            <person name="LaButti K."/>
            <person name="Lipzen A."/>
            <person name="Lombard V."/>
            <person name="Magnuson J."/>
            <person name="Maillard F."/>
            <person name="Morin E."/>
            <person name="Murat C."/>
            <person name="Nolan M."/>
            <person name="Ohm R."/>
            <person name="Pangilinan J."/>
            <person name="Pereira M."/>
            <person name="Perotto S."/>
            <person name="Peter M."/>
            <person name="Riley R."/>
            <person name="Sitrit Y."/>
            <person name="Stielow B."/>
            <person name="Szollosi G."/>
            <person name="Zifcakova L."/>
            <person name="Stursova M."/>
            <person name="Spatafora J.W."/>
            <person name="Tedersoo L."/>
            <person name="Vaario L.-M."/>
            <person name="Yamada A."/>
            <person name="Yan M."/>
            <person name="Wang P."/>
            <person name="Xu J."/>
            <person name="Bruns T."/>
            <person name="Baldrian P."/>
            <person name="Vilgalys R."/>
            <person name="Henrissat B."/>
            <person name="Grigoriev I.V."/>
            <person name="Hibbett D."/>
            <person name="Nagy L.G."/>
            <person name="Martin F.M."/>
        </authorList>
    </citation>
    <scope>NUCLEOTIDE SEQUENCE</scope>
    <source>
        <strain evidence="3">Prilba</strain>
    </source>
</reference>
<feature type="transmembrane region" description="Helical" evidence="2">
    <location>
        <begin position="809"/>
        <end position="831"/>
    </location>
</feature>
<feature type="compositionally biased region" description="Basic and acidic residues" evidence="1">
    <location>
        <begin position="612"/>
        <end position="623"/>
    </location>
</feature>
<organism evidence="3 4">
    <name type="scientific">Russula ochroleuca</name>
    <dbReference type="NCBI Taxonomy" id="152965"/>
    <lineage>
        <taxon>Eukaryota</taxon>
        <taxon>Fungi</taxon>
        <taxon>Dikarya</taxon>
        <taxon>Basidiomycota</taxon>
        <taxon>Agaricomycotina</taxon>
        <taxon>Agaricomycetes</taxon>
        <taxon>Russulales</taxon>
        <taxon>Russulaceae</taxon>
        <taxon>Russula</taxon>
    </lineage>
</organism>
<protein>
    <submittedName>
        <fullName evidence="3">Uncharacterized protein</fullName>
    </submittedName>
</protein>
<feature type="transmembrane region" description="Helical" evidence="2">
    <location>
        <begin position="485"/>
        <end position="503"/>
    </location>
</feature>
<feature type="region of interest" description="Disordered" evidence="1">
    <location>
        <begin position="674"/>
        <end position="717"/>
    </location>
</feature>
<dbReference type="OrthoDB" id="10250130at2759"/>
<evidence type="ECO:0000256" key="1">
    <source>
        <dbReference type="SAM" id="MobiDB-lite"/>
    </source>
</evidence>
<feature type="transmembrane region" description="Helical" evidence="2">
    <location>
        <begin position="573"/>
        <end position="594"/>
    </location>
</feature>
<feature type="compositionally biased region" description="Polar residues" evidence="1">
    <location>
        <begin position="856"/>
        <end position="867"/>
    </location>
</feature>
<feature type="region of interest" description="Disordered" evidence="1">
    <location>
        <begin position="856"/>
        <end position="876"/>
    </location>
</feature>
<dbReference type="PANTHER" id="PTHR23244">
    <property type="entry name" value="KELCH REPEAT DOMAIN"/>
    <property type="match status" value="1"/>
</dbReference>
<feature type="compositionally biased region" description="Polar residues" evidence="1">
    <location>
        <begin position="627"/>
        <end position="638"/>
    </location>
</feature>
<feature type="region of interest" description="Disordered" evidence="1">
    <location>
        <begin position="904"/>
        <end position="936"/>
    </location>
</feature>
<reference evidence="3" key="2">
    <citation type="journal article" date="2020" name="Nat. Commun.">
        <title>Large-scale genome sequencing of mycorrhizal fungi provides insights into the early evolution of symbiotic traits.</title>
        <authorList>
            <person name="Miyauchi S."/>
            <person name="Kiss E."/>
            <person name="Kuo A."/>
            <person name="Drula E."/>
            <person name="Kohler A."/>
            <person name="Sanchez-Garcia M."/>
            <person name="Morin E."/>
            <person name="Andreopoulos B."/>
            <person name="Barry K.W."/>
            <person name="Bonito G."/>
            <person name="Buee M."/>
            <person name="Carver A."/>
            <person name="Chen C."/>
            <person name="Cichocki N."/>
            <person name="Clum A."/>
            <person name="Culley D."/>
            <person name="Crous P.W."/>
            <person name="Fauchery L."/>
            <person name="Girlanda M."/>
            <person name="Hayes R.D."/>
            <person name="Keri Z."/>
            <person name="LaButti K."/>
            <person name="Lipzen A."/>
            <person name="Lombard V."/>
            <person name="Magnuson J."/>
            <person name="Maillard F."/>
            <person name="Murat C."/>
            <person name="Nolan M."/>
            <person name="Ohm R.A."/>
            <person name="Pangilinan J."/>
            <person name="Pereira M.F."/>
            <person name="Perotto S."/>
            <person name="Peter M."/>
            <person name="Pfister S."/>
            <person name="Riley R."/>
            <person name="Sitrit Y."/>
            <person name="Stielow J.B."/>
            <person name="Szollosi G."/>
            <person name="Zifcakova L."/>
            <person name="Stursova M."/>
            <person name="Spatafora J.W."/>
            <person name="Tedersoo L."/>
            <person name="Vaario L.M."/>
            <person name="Yamada A."/>
            <person name="Yan M."/>
            <person name="Wang P."/>
            <person name="Xu J."/>
            <person name="Bruns T."/>
            <person name="Baldrian P."/>
            <person name="Vilgalys R."/>
            <person name="Dunand C."/>
            <person name="Henrissat B."/>
            <person name="Grigoriev I.V."/>
            <person name="Hibbett D."/>
            <person name="Nagy L.G."/>
            <person name="Martin F.M."/>
        </authorList>
    </citation>
    <scope>NUCLEOTIDE SEQUENCE</scope>
    <source>
        <strain evidence="3">Prilba</strain>
    </source>
</reference>
<dbReference type="Gene3D" id="2.120.10.80">
    <property type="entry name" value="Kelch-type beta propeller"/>
    <property type="match status" value="2"/>
</dbReference>
<accession>A0A9P5N2F9</accession>
<evidence type="ECO:0000313" key="3">
    <source>
        <dbReference type="EMBL" id="KAF8484707.1"/>
    </source>
</evidence>